<feature type="region of interest" description="Disordered" evidence="1">
    <location>
        <begin position="137"/>
        <end position="156"/>
    </location>
</feature>
<evidence type="ECO:0000313" key="3">
    <source>
        <dbReference type="EMBL" id="KKU90302.1"/>
    </source>
</evidence>
<keyword evidence="2" id="KW-0472">Membrane</keyword>
<reference evidence="3 4" key="1">
    <citation type="journal article" date="2015" name="Nature">
        <title>rRNA introns, odd ribosomes, and small enigmatic genomes across a large radiation of phyla.</title>
        <authorList>
            <person name="Brown C.T."/>
            <person name="Hug L.A."/>
            <person name="Thomas B.C."/>
            <person name="Sharon I."/>
            <person name="Castelle C.J."/>
            <person name="Singh A."/>
            <person name="Wilkins M.J."/>
            <person name="Williams K.H."/>
            <person name="Banfield J.F."/>
        </authorList>
    </citation>
    <scope>NUCLEOTIDE SEQUENCE [LARGE SCALE GENOMIC DNA]</scope>
</reference>
<sequence length="156" mass="17305">MKEVYFEDLYHVSGWSFTVAIVFLLLLPWLGIFAKIPASILLIVYLLYSKRTLSNYLLKANPSWQAKNDIDFEQTGQMVSGAIAIVLTLAANLDPGPMQSVWLGAIICIMMATISWWLGETAFKSARSCGILTPDPPKHSPKSFRNEVLNPDGTAL</sequence>
<accession>A0A0G1U868</accession>
<proteinExistence type="predicted"/>
<dbReference type="Proteomes" id="UP000033882">
    <property type="component" value="Unassembled WGS sequence"/>
</dbReference>
<evidence type="ECO:0000313" key="4">
    <source>
        <dbReference type="Proteomes" id="UP000033882"/>
    </source>
</evidence>
<name>A0A0G1U868_9BACT</name>
<protein>
    <submittedName>
        <fullName evidence="3">Uncharacterized protein</fullName>
    </submittedName>
</protein>
<keyword evidence="2" id="KW-1133">Transmembrane helix</keyword>
<feature type="transmembrane region" description="Helical" evidence="2">
    <location>
        <begin position="20"/>
        <end position="48"/>
    </location>
</feature>
<evidence type="ECO:0000256" key="2">
    <source>
        <dbReference type="SAM" id="Phobius"/>
    </source>
</evidence>
<dbReference type="AlphaFoldDB" id="A0A0G1U868"/>
<comment type="caution">
    <text evidence="3">The sequence shown here is derived from an EMBL/GenBank/DDBJ whole genome shotgun (WGS) entry which is preliminary data.</text>
</comment>
<evidence type="ECO:0000256" key="1">
    <source>
        <dbReference type="SAM" id="MobiDB-lite"/>
    </source>
</evidence>
<keyword evidence="2" id="KW-0812">Transmembrane</keyword>
<gene>
    <name evidence="3" type="ORF">UY19_C0004G0016</name>
</gene>
<feature type="transmembrane region" description="Helical" evidence="2">
    <location>
        <begin position="99"/>
        <end position="118"/>
    </location>
</feature>
<organism evidence="3 4">
    <name type="scientific">Candidatus Wolfebacteria bacterium GW2011_GWA2_47_9b</name>
    <dbReference type="NCBI Taxonomy" id="1619005"/>
    <lineage>
        <taxon>Bacteria</taxon>
        <taxon>Candidatus Wolfeibacteriota</taxon>
    </lineage>
</organism>
<dbReference type="EMBL" id="LCPB01000004">
    <property type="protein sequence ID" value="KKU90302.1"/>
    <property type="molecule type" value="Genomic_DNA"/>
</dbReference>